<evidence type="ECO:0000256" key="3">
    <source>
        <dbReference type="ARBA" id="ARBA00004413"/>
    </source>
</evidence>
<feature type="region of interest" description="Disordered" evidence="14">
    <location>
        <begin position="433"/>
        <end position="471"/>
    </location>
</feature>
<evidence type="ECO:0000256" key="9">
    <source>
        <dbReference type="ARBA" id="ARBA00022927"/>
    </source>
</evidence>
<evidence type="ECO:0000256" key="11">
    <source>
        <dbReference type="ARBA" id="ARBA00023203"/>
    </source>
</evidence>
<dbReference type="CDD" id="cd22065">
    <property type="entry name" value="WH2_Spire_1-2_r1"/>
    <property type="match status" value="1"/>
</dbReference>
<evidence type="ECO:0000256" key="2">
    <source>
        <dbReference type="ARBA" id="ARBA00004245"/>
    </source>
</evidence>
<organism evidence="16 17">
    <name type="scientific">Salmo trutta</name>
    <name type="common">Brown trout</name>
    <dbReference type="NCBI Taxonomy" id="8032"/>
    <lineage>
        <taxon>Eukaryota</taxon>
        <taxon>Metazoa</taxon>
        <taxon>Chordata</taxon>
        <taxon>Craniata</taxon>
        <taxon>Vertebrata</taxon>
        <taxon>Euteleostomi</taxon>
        <taxon>Actinopterygii</taxon>
        <taxon>Neopterygii</taxon>
        <taxon>Teleostei</taxon>
        <taxon>Protacanthopterygii</taxon>
        <taxon>Salmoniformes</taxon>
        <taxon>Salmonidae</taxon>
        <taxon>Salmoninae</taxon>
        <taxon>Salmo</taxon>
    </lineage>
</organism>
<evidence type="ECO:0000259" key="15">
    <source>
        <dbReference type="PROSITE" id="PS51377"/>
    </source>
</evidence>
<keyword evidence="11" id="KW-0009">Actin-binding</keyword>
<comment type="subcellular location">
    <subcellularLocation>
        <location evidence="3">Cell membrane</location>
        <topology evidence="3">Peripheral membrane protein</topology>
        <orientation evidence="3">Cytoplasmic side</orientation>
    </subcellularLocation>
    <subcellularLocation>
        <location evidence="2">Cytoplasm</location>
        <location evidence="2">Cytoskeleton</location>
    </subcellularLocation>
    <subcellularLocation>
        <location evidence="1">Cytoplasmic vesicle membrane</location>
        <topology evidence="1">Peripheral membrane protein</topology>
        <orientation evidence="1">Cytoplasmic side</orientation>
    </subcellularLocation>
</comment>
<dbReference type="GO" id="GO:0051295">
    <property type="term" value="P:establishment of meiotic spindle localization"/>
    <property type="evidence" value="ECO:0007669"/>
    <property type="project" value="TreeGrafter"/>
</dbReference>
<reference evidence="16" key="2">
    <citation type="submission" date="2025-09" db="UniProtKB">
        <authorList>
            <consortium name="Ensembl"/>
        </authorList>
    </citation>
    <scope>IDENTIFICATION</scope>
</reference>
<dbReference type="PROSITE" id="PS51377">
    <property type="entry name" value="KIND"/>
    <property type="match status" value="1"/>
</dbReference>
<dbReference type="PANTHER" id="PTHR21345:SF8">
    <property type="entry name" value="PROTEIN SPIRE HOMOLOG 1"/>
    <property type="match status" value="1"/>
</dbReference>
<dbReference type="Proteomes" id="UP000472277">
    <property type="component" value="Unassembled WGS sequence"/>
</dbReference>
<dbReference type="GO" id="GO:0051639">
    <property type="term" value="P:actin filament network formation"/>
    <property type="evidence" value="ECO:0007669"/>
    <property type="project" value="TreeGrafter"/>
</dbReference>
<dbReference type="CDD" id="cd15767">
    <property type="entry name" value="FYVE_SPIR1"/>
    <property type="match status" value="1"/>
</dbReference>
<keyword evidence="10" id="KW-0472">Membrane</keyword>
<evidence type="ECO:0000256" key="14">
    <source>
        <dbReference type="SAM" id="MobiDB-lite"/>
    </source>
</evidence>
<evidence type="ECO:0000256" key="5">
    <source>
        <dbReference type="ARBA" id="ARBA00022448"/>
    </source>
</evidence>
<dbReference type="GO" id="GO:0005886">
    <property type="term" value="C:plasma membrane"/>
    <property type="evidence" value="ECO:0007669"/>
    <property type="project" value="UniProtKB-SubCell"/>
</dbReference>
<keyword evidence="13" id="KW-0968">Cytoplasmic vesicle</keyword>
<dbReference type="SMART" id="SM00750">
    <property type="entry name" value="KIND"/>
    <property type="match status" value="1"/>
</dbReference>
<proteinExistence type="inferred from homology"/>
<dbReference type="GO" id="GO:0003779">
    <property type="term" value="F:actin binding"/>
    <property type="evidence" value="ECO:0007669"/>
    <property type="project" value="UniProtKB-KW"/>
</dbReference>
<dbReference type="GO" id="GO:0030659">
    <property type="term" value="C:cytoplasmic vesicle membrane"/>
    <property type="evidence" value="ECO:0007669"/>
    <property type="project" value="UniProtKB-SubCell"/>
</dbReference>
<feature type="compositionally biased region" description="Polar residues" evidence="14">
    <location>
        <begin position="602"/>
        <end position="623"/>
    </location>
</feature>
<evidence type="ECO:0000256" key="10">
    <source>
        <dbReference type="ARBA" id="ARBA00023136"/>
    </source>
</evidence>
<dbReference type="Gene3D" id="1.10.510.10">
    <property type="entry name" value="Transferase(Phosphotransferase) domain 1"/>
    <property type="match status" value="1"/>
</dbReference>
<evidence type="ECO:0000313" key="16">
    <source>
        <dbReference type="Ensembl" id="ENSSTUP00000076455.1"/>
    </source>
</evidence>
<dbReference type="InterPro" id="IPR011011">
    <property type="entry name" value="Znf_FYVE_PHD"/>
</dbReference>
<evidence type="ECO:0000256" key="1">
    <source>
        <dbReference type="ARBA" id="ARBA00004180"/>
    </source>
</evidence>
<feature type="region of interest" description="Disordered" evidence="14">
    <location>
        <begin position="138"/>
        <end position="164"/>
    </location>
</feature>
<dbReference type="InterPro" id="IPR011019">
    <property type="entry name" value="KIND_dom"/>
</dbReference>
<keyword evidence="9" id="KW-0653">Protein transport</keyword>
<sequence>MNMDIADGSEGLSLEEILSLYSQPINEEQAWAVCYQCCRTLARKHRRRQSKTSGSSVGDLTRRIEGPGDVRILRDGTVTLHHQDSTDKSRPPNTSLEVIESLGIMIYKALDYSLKESEERELSPPLEQLIDMMTNMAEKERDSDPCPDEGYEATEEEEDEGDPNAVCNVKGFRDIIMLCTSHLPSPSDAPNHFQAVCRALYAETRELRTFLEKIRSAKENLRRMEGDTREEPVRDLNELQNADWAKFWMQVMGDLRNGVKLKKVQERQYSPLPIEFQLTPYEMLMDDIRFKRYKLRNVMLNGDIPPRLKKSAHDVILDFIRSRPPLNPVAARKLKPHPARPRSLHERLLEGIKQERKLRPVSPDMTRRSHLGDPDALRKHASSSTQALSCPPAHGVGGALGQRKRLLKAPTLAELYSSESDVRPVFSLPPPAPSRFLPITMTPQPDSRPSPQRRRSNEKEPPTSVRPFTAPTRQSSKSLVCTLCAEDFCYPVECLALTVEEVMHIRQVLVKAELEKFQQYKDIYNALRKGKLCFSCQTKRFSFFTWSYTCQFCKRPVCSQCCKKMRLPSKPYANLSVSSLGPTATLPREEAEGTSALDTPEKPSSSQHHMLSTPRLSEYNSGEGSRDEPELDLPKELTDDWCTMEVCINCKKFISEIVCSSKLSLTLATKRARLKRKTQSFYLSSPNTDDYRPSERTINQV</sequence>
<feature type="region of interest" description="Disordered" evidence="14">
    <location>
        <begin position="46"/>
        <end position="68"/>
    </location>
</feature>
<keyword evidence="17" id="KW-1185">Reference proteome</keyword>
<feature type="compositionally biased region" description="Basic and acidic residues" evidence="14">
    <location>
        <begin position="365"/>
        <end position="378"/>
    </location>
</feature>
<reference evidence="16" key="1">
    <citation type="submission" date="2025-08" db="UniProtKB">
        <authorList>
            <consortium name="Ensembl"/>
        </authorList>
    </citation>
    <scope>IDENTIFICATION</scope>
</reference>
<feature type="region of interest" description="Disordered" evidence="14">
    <location>
        <begin position="351"/>
        <end position="396"/>
    </location>
</feature>
<evidence type="ECO:0000313" key="17">
    <source>
        <dbReference type="Proteomes" id="UP000472277"/>
    </source>
</evidence>
<comment type="similarity">
    <text evidence="4">Belongs to the spire family.</text>
</comment>
<feature type="domain" description="KIND" evidence="15">
    <location>
        <begin position="12"/>
        <end position="207"/>
    </location>
</feature>
<evidence type="ECO:0000256" key="7">
    <source>
        <dbReference type="ARBA" id="ARBA00022490"/>
    </source>
</evidence>
<evidence type="ECO:0000256" key="13">
    <source>
        <dbReference type="ARBA" id="ARBA00023329"/>
    </source>
</evidence>
<keyword evidence="5" id="KW-0813">Transport</keyword>
<dbReference type="InterPro" id="IPR029901">
    <property type="entry name" value="Spire"/>
</dbReference>
<evidence type="ECO:0000256" key="6">
    <source>
        <dbReference type="ARBA" id="ARBA00022475"/>
    </source>
</evidence>
<dbReference type="GO" id="GO:0015031">
    <property type="term" value="P:protein transport"/>
    <property type="evidence" value="ECO:0007669"/>
    <property type="project" value="UniProtKB-KW"/>
</dbReference>
<dbReference type="GO" id="GO:0045010">
    <property type="term" value="P:actin nucleation"/>
    <property type="evidence" value="ECO:0007669"/>
    <property type="project" value="InterPro"/>
</dbReference>
<dbReference type="GO" id="GO:0040038">
    <property type="term" value="P:polar body extrusion after meiotic divisions"/>
    <property type="evidence" value="ECO:0007669"/>
    <property type="project" value="TreeGrafter"/>
</dbReference>
<dbReference type="PANTHER" id="PTHR21345">
    <property type="entry name" value="SPIRE"/>
    <property type="match status" value="1"/>
</dbReference>
<dbReference type="GO" id="GO:0036089">
    <property type="term" value="P:cleavage furrow formation"/>
    <property type="evidence" value="ECO:0007669"/>
    <property type="project" value="TreeGrafter"/>
</dbReference>
<protein>
    <submittedName>
        <fullName evidence="16">Spire-type actin nucleation factor 1a</fullName>
    </submittedName>
</protein>
<keyword evidence="7" id="KW-0963">Cytoplasm</keyword>
<keyword evidence="8" id="KW-0677">Repeat</keyword>
<dbReference type="Pfam" id="PF16474">
    <property type="entry name" value="KIND"/>
    <property type="match status" value="1"/>
</dbReference>
<dbReference type="GO" id="GO:0030041">
    <property type="term" value="P:actin filament polymerization"/>
    <property type="evidence" value="ECO:0007669"/>
    <property type="project" value="TreeGrafter"/>
</dbReference>
<dbReference type="GO" id="GO:0048193">
    <property type="term" value="P:Golgi vesicle transport"/>
    <property type="evidence" value="ECO:0007669"/>
    <property type="project" value="TreeGrafter"/>
</dbReference>
<keyword evidence="6" id="KW-1003">Cell membrane</keyword>
<feature type="compositionally biased region" description="Acidic residues" evidence="14">
    <location>
        <begin position="145"/>
        <end position="162"/>
    </location>
</feature>
<feature type="region of interest" description="Disordered" evidence="14">
    <location>
        <begin position="581"/>
        <end position="632"/>
    </location>
</feature>
<dbReference type="GeneTree" id="ENSGT00390000003058"/>
<accession>A0A674BYE8</accession>
<dbReference type="Ensembl" id="ENSSTUT00000081337.1">
    <property type="protein sequence ID" value="ENSSTUP00000076455.1"/>
    <property type="gene ID" value="ENSSTUG00000033517.1"/>
</dbReference>
<evidence type="ECO:0000256" key="12">
    <source>
        <dbReference type="ARBA" id="ARBA00023212"/>
    </source>
</evidence>
<dbReference type="CDD" id="cd22080">
    <property type="entry name" value="WH2_Spire1_r4"/>
    <property type="match status" value="1"/>
</dbReference>
<gene>
    <name evidence="16" type="primary">SPIRE1</name>
    <name evidence="16" type="synonym">LOC115190931</name>
</gene>
<dbReference type="GO" id="GO:0005856">
    <property type="term" value="C:cytoskeleton"/>
    <property type="evidence" value="ECO:0007669"/>
    <property type="project" value="UniProtKB-SubCell"/>
</dbReference>
<dbReference type="AlphaFoldDB" id="A0A674BYE8"/>
<dbReference type="SUPFAM" id="SSF57903">
    <property type="entry name" value="FYVE/PHD zinc finger"/>
    <property type="match status" value="1"/>
</dbReference>
<dbReference type="GO" id="GO:0005938">
    <property type="term" value="C:cell cortex"/>
    <property type="evidence" value="ECO:0007669"/>
    <property type="project" value="TreeGrafter"/>
</dbReference>
<dbReference type="GO" id="GO:0008017">
    <property type="term" value="F:microtubule binding"/>
    <property type="evidence" value="ECO:0007669"/>
    <property type="project" value="TreeGrafter"/>
</dbReference>
<keyword evidence="12" id="KW-0206">Cytoskeleton</keyword>
<name>A0A674BYE8_SALTR</name>
<evidence type="ECO:0000256" key="8">
    <source>
        <dbReference type="ARBA" id="ARBA00022737"/>
    </source>
</evidence>
<evidence type="ECO:0000256" key="4">
    <source>
        <dbReference type="ARBA" id="ARBA00010956"/>
    </source>
</evidence>
<dbReference type="InterPro" id="IPR029905">
    <property type="entry name" value="Spir-1_FYVE-rel_dom"/>
</dbReference>